<dbReference type="SUPFAM" id="SSF141868">
    <property type="entry name" value="EAL domain-like"/>
    <property type="match status" value="1"/>
</dbReference>
<evidence type="ECO:0000313" key="3">
    <source>
        <dbReference type="Proteomes" id="UP000029227"/>
    </source>
</evidence>
<dbReference type="AlphaFoldDB" id="A0A090RDK6"/>
<evidence type="ECO:0000313" key="2">
    <source>
        <dbReference type="EMBL" id="GAL05667.1"/>
    </source>
</evidence>
<dbReference type="STRING" id="754436.JCM19237_4740"/>
<sequence length="146" mass="16958">MAIRHLYRMGYMIALDDFEMDPRWARFLPYVHIIKLDLMKLGLAAACEFVANNRHRKLMFLAEKVETQDEFNVALDAGFHFFQGYFFSRPQVLKIARSPRNGQQPCVCCRKCVGRKWILPVSSRSSLPMCRCPICCCVMSTMLPSR</sequence>
<dbReference type="Proteomes" id="UP000029227">
    <property type="component" value="Unassembled WGS sequence"/>
</dbReference>
<dbReference type="InterPro" id="IPR035919">
    <property type="entry name" value="EAL_sf"/>
</dbReference>
<accession>A0A090RDK6</accession>
<reference evidence="2 3" key="1">
    <citation type="journal article" date="2014" name="Genome Announc.">
        <title>Draft Genome Sequences of Two Vibrionaceae Species, Vibrio ponticus C121 and Photobacterium aphoticum C119, Isolated as Coral Reef Microbiota.</title>
        <authorList>
            <person name="Al-saari N."/>
            <person name="Meirelles P.M."/>
            <person name="Mino S."/>
            <person name="Suda W."/>
            <person name="Oshima K."/>
            <person name="Hattori M."/>
            <person name="Ohkuma M."/>
            <person name="Thompson F.L."/>
            <person name="Gomez-Gil B."/>
            <person name="Sawabe T."/>
            <person name="Sawabe T."/>
        </authorList>
    </citation>
    <scope>NUCLEOTIDE SEQUENCE [LARGE SCALE GENOMIC DNA]</scope>
    <source>
        <strain evidence="2 3">JCM 19237</strain>
    </source>
</reference>
<dbReference type="PROSITE" id="PS50883">
    <property type="entry name" value="EAL"/>
    <property type="match status" value="1"/>
</dbReference>
<gene>
    <name evidence="2" type="ORF">JCM19237_4740</name>
</gene>
<name>A0A090RDK6_9GAMM</name>
<dbReference type="InterPro" id="IPR001633">
    <property type="entry name" value="EAL_dom"/>
</dbReference>
<dbReference type="Gene3D" id="3.20.20.450">
    <property type="entry name" value="EAL domain"/>
    <property type="match status" value="1"/>
</dbReference>
<evidence type="ECO:0000259" key="1">
    <source>
        <dbReference type="PROSITE" id="PS50883"/>
    </source>
</evidence>
<dbReference type="EMBL" id="BBMN01000008">
    <property type="protein sequence ID" value="GAL05667.1"/>
    <property type="molecule type" value="Genomic_DNA"/>
</dbReference>
<protein>
    <submittedName>
        <fullName evidence="2">Predicted signal transduction protein</fullName>
    </submittedName>
</protein>
<comment type="caution">
    <text evidence="2">The sequence shown here is derived from an EMBL/GenBank/DDBJ whole genome shotgun (WGS) entry which is preliminary data.</text>
</comment>
<organism evidence="2 3">
    <name type="scientific">Photobacterium aphoticum</name>
    <dbReference type="NCBI Taxonomy" id="754436"/>
    <lineage>
        <taxon>Bacteria</taxon>
        <taxon>Pseudomonadati</taxon>
        <taxon>Pseudomonadota</taxon>
        <taxon>Gammaproteobacteria</taxon>
        <taxon>Vibrionales</taxon>
        <taxon>Vibrionaceae</taxon>
        <taxon>Photobacterium</taxon>
    </lineage>
</organism>
<proteinExistence type="predicted"/>
<dbReference type="eggNOG" id="COG3434">
    <property type="taxonomic scope" value="Bacteria"/>
</dbReference>
<feature type="domain" description="EAL" evidence="1">
    <location>
        <begin position="1"/>
        <end position="104"/>
    </location>
</feature>